<dbReference type="CDD" id="cd00037">
    <property type="entry name" value="CLECT"/>
    <property type="match status" value="1"/>
</dbReference>
<proteinExistence type="predicted"/>
<gene>
    <name evidence="2" type="ORF">DICVIV_06442</name>
</gene>
<dbReference type="AlphaFoldDB" id="A0A0D8XSE6"/>
<dbReference type="Gene3D" id="3.10.100.10">
    <property type="entry name" value="Mannose-Binding Protein A, subunit A"/>
    <property type="match status" value="1"/>
</dbReference>
<dbReference type="Proteomes" id="UP000053766">
    <property type="component" value="Unassembled WGS sequence"/>
</dbReference>
<keyword evidence="3" id="KW-1185">Reference proteome</keyword>
<reference evidence="2 3" key="1">
    <citation type="submission" date="2013-11" db="EMBL/GenBank/DDBJ databases">
        <title>Draft genome of the bovine lungworm Dictyocaulus viviparus.</title>
        <authorList>
            <person name="Mitreva M."/>
        </authorList>
    </citation>
    <scope>NUCLEOTIDE SEQUENCE [LARGE SCALE GENOMIC DNA]</scope>
    <source>
        <strain evidence="2 3">HannoverDv2000</strain>
    </source>
</reference>
<dbReference type="InterPro" id="IPR016186">
    <property type="entry name" value="C-type_lectin-like/link_sf"/>
</dbReference>
<dbReference type="InterPro" id="IPR001304">
    <property type="entry name" value="C-type_lectin-like"/>
</dbReference>
<dbReference type="EMBL" id="KN716306">
    <property type="protein sequence ID" value="KJH47455.1"/>
    <property type="molecule type" value="Genomic_DNA"/>
</dbReference>
<dbReference type="SUPFAM" id="SSF56436">
    <property type="entry name" value="C-type lectin-like"/>
    <property type="match status" value="1"/>
</dbReference>
<accession>A0A0D8XSE6</accession>
<dbReference type="OrthoDB" id="5853226at2759"/>
<evidence type="ECO:0000313" key="3">
    <source>
        <dbReference type="Proteomes" id="UP000053766"/>
    </source>
</evidence>
<feature type="domain" description="C-type lectin" evidence="1">
    <location>
        <begin position="30"/>
        <end position="63"/>
    </location>
</feature>
<evidence type="ECO:0000313" key="2">
    <source>
        <dbReference type="EMBL" id="KJH47455.1"/>
    </source>
</evidence>
<organism evidence="2 3">
    <name type="scientific">Dictyocaulus viviparus</name>
    <name type="common">Bovine lungworm</name>
    <dbReference type="NCBI Taxonomy" id="29172"/>
    <lineage>
        <taxon>Eukaryota</taxon>
        <taxon>Metazoa</taxon>
        <taxon>Ecdysozoa</taxon>
        <taxon>Nematoda</taxon>
        <taxon>Chromadorea</taxon>
        <taxon>Rhabditida</taxon>
        <taxon>Rhabditina</taxon>
        <taxon>Rhabditomorpha</taxon>
        <taxon>Strongyloidea</taxon>
        <taxon>Metastrongylidae</taxon>
        <taxon>Dictyocaulus</taxon>
    </lineage>
</organism>
<name>A0A0D8XSE6_DICVI</name>
<dbReference type="InterPro" id="IPR016187">
    <property type="entry name" value="CTDL_fold"/>
</dbReference>
<dbReference type="STRING" id="29172.A0A0D8XSE6"/>
<dbReference type="Pfam" id="PF00059">
    <property type="entry name" value="Lectin_C"/>
    <property type="match status" value="1"/>
</dbReference>
<reference evidence="3" key="2">
    <citation type="journal article" date="2016" name="Sci. Rep.">
        <title>Dictyocaulus viviparus genome, variome and transcriptome elucidate lungworm biology and support future intervention.</title>
        <authorList>
            <person name="McNulty S.N."/>
            <person name="Strube C."/>
            <person name="Rosa B.A."/>
            <person name="Martin J.C."/>
            <person name="Tyagi R."/>
            <person name="Choi Y.J."/>
            <person name="Wang Q."/>
            <person name="Hallsworth Pepin K."/>
            <person name="Zhang X."/>
            <person name="Ozersky P."/>
            <person name="Wilson R.K."/>
            <person name="Sternberg P.W."/>
            <person name="Gasser R.B."/>
            <person name="Mitreva M."/>
        </authorList>
    </citation>
    <scope>NUCLEOTIDE SEQUENCE [LARGE SCALE GENOMIC DNA]</scope>
    <source>
        <strain evidence="3">HannoverDv2000</strain>
    </source>
</reference>
<protein>
    <recommendedName>
        <fullName evidence="1">C-type lectin domain-containing protein</fullName>
    </recommendedName>
</protein>
<sequence length="68" mass="7873">MFQVSGLEQAAHSNWNSTDSGSLYKLFEQRRTWSDAENYCQSFDSHLAVIDNEAKNDFVRESLTIFVH</sequence>
<evidence type="ECO:0000259" key="1">
    <source>
        <dbReference type="Pfam" id="PF00059"/>
    </source>
</evidence>